<evidence type="ECO:0000256" key="2">
    <source>
        <dbReference type="ARBA" id="ARBA00004613"/>
    </source>
</evidence>
<feature type="domain" description="Crinkler effector protein N-terminal" evidence="4">
    <location>
        <begin position="2"/>
        <end position="142"/>
    </location>
</feature>
<organism evidence="5 6">
    <name type="scientific">Phytophthora rubi</name>
    <dbReference type="NCBI Taxonomy" id="129364"/>
    <lineage>
        <taxon>Eukaryota</taxon>
        <taxon>Sar</taxon>
        <taxon>Stramenopiles</taxon>
        <taxon>Oomycota</taxon>
        <taxon>Peronosporomycetes</taxon>
        <taxon>Peronosporales</taxon>
        <taxon>Peronosporaceae</taxon>
        <taxon>Phytophthora</taxon>
    </lineage>
</organism>
<evidence type="ECO:0000256" key="1">
    <source>
        <dbReference type="ARBA" id="ARBA00004340"/>
    </source>
</evidence>
<keyword evidence="3" id="KW-0964">Secreted</keyword>
<evidence type="ECO:0000256" key="3">
    <source>
        <dbReference type="ARBA" id="ARBA00022525"/>
    </source>
</evidence>
<comment type="subcellular location">
    <subcellularLocation>
        <location evidence="1">Host cell</location>
    </subcellularLocation>
    <subcellularLocation>
        <location evidence="2">Secreted</location>
    </subcellularLocation>
</comment>
<dbReference type="InterPro" id="IPR045379">
    <property type="entry name" value="Crinkler_N"/>
</dbReference>
<sequence length="205" mass="22875">MLTLVCAVVGVEGCLFTVEIKAGKLVGRLKKAIKHEMKNFLKNIDVYELELYLAKMGERETDSTSIDAGKLGISTAEVNEGVWLPDDDQAAQDLANGKVDSELIEAMTHKKNKMKESWSVGEWLEEMNMPAPHSKQIHVLVVISEVFSYAEVVRNVYFPRGVSVANAASGKWFFHREVRHCPKSSYFGQDRLLNGQDSKERGSGV</sequence>
<accession>A0A6A3NNC9</accession>
<protein>
    <recommendedName>
        <fullName evidence="4">Crinkler effector protein N-terminal domain-containing protein</fullName>
    </recommendedName>
</protein>
<proteinExistence type="predicted"/>
<gene>
    <name evidence="5" type="ORF">PR001_g5583</name>
</gene>
<name>A0A6A3NNC9_9STRA</name>
<dbReference type="AlphaFoldDB" id="A0A6A3NNC9"/>
<dbReference type="Proteomes" id="UP000429607">
    <property type="component" value="Unassembled WGS sequence"/>
</dbReference>
<evidence type="ECO:0000313" key="5">
    <source>
        <dbReference type="EMBL" id="KAE9043920.1"/>
    </source>
</evidence>
<dbReference type="GO" id="GO:0043657">
    <property type="term" value="C:host cell"/>
    <property type="evidence" value="ECO:0007669"/>
    <property type="project" value="UniProtKB-SubCell"/>
</dbReference>
<dbReference type="Pfam" id="PF20147">
    <property type="entry name" value="Crinkler"/>
    <property type="match status" value="1"/>
</dbReference>
<dbReference type="EMBL" id="QXFV01000250">
    <property type="protein sequence ID" value="KAE9043920.1"/>
    <property type="molecule type" value="Genomic_DNA"/>
</dbReference>
<comment type="caution">
    <text evidence="5">The sequence shown here is derived from an EMBL/GenBank/DDBJ whole genome shotgun (WGS) entry which is preliminary data.</text>
</comment>
<reference evidence="5 6" key="1">
    <citation type="submission" date="2018-09" db="EMBL/GenBank/DDBJ databases">
        <title>Genomic investigation of the strawberry pathogen Phytophthora fragariae indicates pathogenicity is determined by transcriptional variation in three key races.</title>
        <authorList>
            <person name="Adams T.M."/>
            <person name="Armitage A.D."/>
            <person name="Sobczyk M.K."/>
            <person name="Bates H.J."/>
            <person name="Dunwell J.M."/>
            <person name="Nellist C.F."/>
            <person name="Harrison R.J."/>
        </authorList>
    </citation>
    <scope>NUCLEOTIDE SEQUENCE [LARGE SCALE GENOMIC DNA]</scope>
    <source>
        <strain evidence="5 6">SCRP249</strain>
    </source>
</reference>
<dbReference type="GO" id="GO:0005576">
    <property type="term" value="C:extracellular region"/>
    <property type="evidence" value="ECO:0007669"/>
    <property type="project" value="UniProtKB-SubCell"/>
</dbReference>
<evidence type="ECO:0000259" key="4">
    <source>
        <dbReference type="Pfam" id="PF20147"/>
    </source>
</evidence>
<evidence type="ECO:0000313" key="6">
    <source>
        <dbReference type="Proteomes" id="UP000429607"/>
    </source>
</evidence>